<keyword evidence="5 6" id="KW-0472">Membrane</keyword>
<feature type="transmembrane region" description="Helical" evidence="6">
    <location>
        <begin position="185"/>
        <end position="202"/>
    </location>
</feature>
<organism evidence="8 9">
    <name type="scientific">Candidatus Odoribacter faecigallinarum</name>
    <dbReference type="NCBI Taxonomy" id="2838706"/>
    <lineage>
        <taxon>Bacteria</taxon>
        <taxon>Pseudomonadati</taxon>
        <taxon>Bacteroidota</taxon>
        <taxon>Bacteroidia</taxon>
        <taxon>Bacteroidales</taxon>
        <taxon>Odoribacteraceae</taxon>
        <taxon>Odoribacter</taxon>
    </lineage>
</organism>
<dbReference type="Proteomes" id="UP000824202">
    <property type="component" value="Unassembled WGS sequence"/>
</dbReference>
<evidence type="ECO:0000256" key="5">
    <source>
        <dbReference type="ARBA" id="ARBA00023136"/>
    </source>
</evidence>
<proteinExistence type="predicted"/>
<reference evidence="8" key="1">
    <citation type="journal article" date="2021" name="PeerJ">
        <title>Extensive microbial diversity within the chicken gut microbiome revealed by metagenomics and culture.</title>
        <authorList>
            <person name="Gilroy R."/>
            <person name="Ravi A."/>
            <person name="Getino M."/>
            <person name="Pursley I."/>
            <person name="Horton D.L."/>
            <person name="Alikhan N.F."/>
            <person name="Baker D."/>
            <person name="Gharbi K."/>
            <person name="Hall N."/>
            <person name="Watson M."/>
            <person name="Adriaenssens E.M."/>
            <person name="Foster-Nyarko E."/>
            <person name="Jarju S."/>
            <person name="Secka A."/>
            <person name="Antonio M."/>
            <person name="Oren A."/>
            <person name="Chaudhuri R.R."/>
            <person name="La Ragione R."/>
            <person name="Hildebrand F."/>
            <person name="Pallen M.J."/>
        </authorList>
    </citation>
    <scope>NUCLEOTIDE SEQUENCE</scope>
    <source>
        <strain evidence="8">23274</strain>
    </source>
</reference>
<dbReference type="InterPro" id="IPR000620">
    <property type="entry name" value="EamA_dom"/>
</dbReference>
<evidence type="ECO:0000256" key="6">
    <source>
        <dbReference type="SAM" id="Phobius"/>
    </source>
</evidence>
<evidence type="ECO:0000256" key="1">
    <source>
        <dbReference type="ARBA" id="ARBA00004651"/>
    </source>
</evidence>
<evidence type="ECO:0000313" key="9">
    <source>
        <dbReference type="Proteomes" id="UP000824202"/>
    </source>
</evidence>
<feature type="transmembrane region" description="Helical" evidence="6">
    <location>
        <begin position="12"/>
        <end position="31"/>
    </location>
</feature>
<accession>A0A9D1UZH6</accession>
<name>A0A9D1UZH6_9BACT</name>
<feature type="domain" description="EamA" evidence="7">
    <location>
        <begin position="154"/>
        <end position="290"/>
    </location>
</feature>
<gene>
    <name evidence="8" type="ORF">H9863_03355</name>
</gene>
<dbReference type="EMBL" id="DXFT01000066">
    <property type="protein sequence ID" value="HIX03138.1"/>
    <property type="molecule type" value="Genomic_DNA"/>
</dbReference>
<reference evidence="8" key="2">
    <citation type="submission" date="2021-04" db="EMBL/GenBank/DDBJ databases">
        <authorList>
            <person name="Gilroy R."/>
        </authorList>
    </citation>
    <scope>NUCLEOTIDE SEQUENCE</scope>
    <source>
        <strain evidence="8">23274</strain>
    </source>
</reference>
<dbReference type="Pfam" id="PF00892">
    <property type="entry name" value="EamA"/>
    <property type="match status" value="2"/>
</dbReference>
<feature type="transmembrane region" description="Helical" evidence="6">
    <location>
        <begin position="217"/>
        <end position="238"/>
    </location>
</feature>
<protein>
    <submittedName>
        <fullName evidence="8">DMT family transporter</fullName>
    </submittedName>
</protein>
<comment type="subcellular location">
    <subcellularLocation>
        <location evidence="1">Cell membrane</location>
        <topology evidence="1">Multi-pass membrane protein</topology>
    </subcellularLocation>
</comment>
<keyword evidence="3 6" id="KW-0812">Transmembrane</keyword>
<evidence type="ECO:0000256" key="4">
    <source>
        <dbReference type="ARBA" id="ARBA00022989"/>
    </source>
</evidence>
<dbReference type="InterPro" id="IPR037185">
    <property type="entry name" value="EmrE-like"/>
</dbReference>
<feature type="transmembrane region" description="Helical" evidence="6">
    <location>
        <begin position="124"/>
        <end position="141"/>
    </location>
</feature>
<sequence>MTKNEWKGHAGMLGAEVMWGLMAPISKVVLVSGITPWVMTNCRMLGAACLFWLASLFTRREHVSPNDLLMLFFAALLGIIFNQGTYMFGLNLTSPVNASIITTSLPILTMVIAALVLREPVTRMKLSGVFLGAIGAFVLIVSGSSGEGRTSNVWGDVLCLLAQLSFSFYLVCFKGLISRYSPVTIMKWMFTYASICLIPFSYNDLLAVEWDMLDPKTVGGLAMVVFCATFISYLLIPLGQKYLRPTVTSMYNYVQPIIASIVAICWGMDSFNVLKIVAVALVFTGVFFVTKSPSRADLEAGKKA</sequence>
<keyword evidence="4 6" id="KW-1133">Transmembrane helix</keyword>
<dbReference type="GO" id="GO:0005886">
    <property type="term" value="C:plasma membrane"/>
    <property type="evidence" value="ECO:0007669"/>
    <property type="project" value="UniProtKB-SubCell"/>
</dbReference>
<keyword evidence="2" id="KW-1003">Cell membrane</keyword>
<dbReference type="PANTHER" id="PTHR32322:SF18">
    <property type="entry name" value="S-ADENOSYLMETHIONINE_S-ADENOSYLHOMOCYSTEINE TRANSPORTER"/>
    <property type="match status" value="1"/>
</dbReference>
<dbReference type="PANTHER" id="PTHR32322">
    <property type="entry name" value="INNER MEMBRANE TRANSPORTER"/>
    <property type="match status" value="1"/>
</dbReference>
<feature type="domain" description="EamA" evidence="7">
    <location>
        <begin position="7"/>
        <end position="140"/>
    </location>
</feature>
<evidence type="ECO:0000256" key="2">
    <source>
        <dbReference type="ARBA" id="ARBA00022475"/>
    </source>
</evidence>
<evidence type="ECO:0000256" key="3">
    <source>
        <dbReference type="ARBA" id="ARBA00022692"/>
    </source>
</evidence>
<comment type="caution">
    <text evidence="8">The sequence shown here is derived from an EMBL/GenBank/DDBJ whole genome shotgun (WGS) entry which is preliminary data.</text>
</comment>
<dbReference type="InterPro" id="IPR050638">
    <property type="entry name" value="AA-Vitamin_Transporters"/>
</dbReference>
<feature type="transmembrane region" description="Helical" evidence="6">
    <location>
        <begin position="96"/>
        <end position="117"/>
    </location>
</feature>
<evidence type="ECO:0000259" key="7">
    <source>
        <dbReference type="Pfam" id="PF00892"/>
    </source>
</evidence>
<evidence type="ECO:0000313" key="8">
    <source>
        <dbReference type="EMBL" id="HIX03138.1"/>
    </source>
</evidence>
<feature type="transmembrane region" description="Helical" evidence="6">
    <location>
        <begin position="69"/>
        <end position="90"/>
    </location>
</feature>
<dbReference type="SUPFAM" id="SSF103481">
    <property type="entry name" value="Multidrug resistance efflux transporter EmrE"/>
    <property type="match status" value="2"/>
</dbReference>
<dbReference type="AlphaFoldDB" id="A0A9D1UZH6"/>
<feature type="transmembrane region" description="Helical" evidence="6">
    <location>
        <begin position="153"/>
        <end position="173"/>
    </location>
</feature>
<feature type="transmembrane region" description="Helical" evidence="6">
    <location>
        <begin position="250"/>
        <end position="267"/>
    </location>
</feature>
<feature type="transmembrane region" description="Helical" evidence="6">
    <location>
        <begin position="273"/>
        <end position="290"/>
    </location>
</feature>